<evidence type="ECO:0008006" key="3">
    <source>
        <dbReference type="Google" id="ProtNLM"/>
    </source>
</evidence>
<evidence type="ECO:0000313" key="2">
    <source>
        <dbReference type="Proteomes" id="UP000828390"/>
    </source>
</evidence>
<gene>
    <name evidence="1" type="ORF">DPMN_187473</name>
</gene>
<dbReference type="AlphaFoldDB" id="A0A9D4IAG5"/>
<dbReference type="EMBL" id="JAIWYP010000010">
    <property type="protein sequence ID" value="KAH3752847.1"/>
    <property type="molecule type" value="Genomic_DNA"/>
</dbReference>
<organism evidence="1 2">
    <name type="scientific">Dreissena polymorpha</name>
    <name type="common">Zebra mussel</name>
    <name type="synonym">Mytilus polymorpha</name>
    <dbReference type="NCBI Taxonomy" id="45954"/>
    <lineage>
        <taxon>Eukaryota</taxon>
        <taxon>Metazoa</taxon>
        <taxon>Spiralia</taxon>
        <taxon>Lophotrochozoa</taxon>
        <taxon>Mollusca</taxon>
        <taxon>Bivalvia</taxon>
        <taxon>Autobranchia</taxon>
        <taxon>Heteroconchia</taxon>
        <taxon>Euheterodonta</taxon>
        <taxon>Imparidentia</taxon>
        <taxon>Neoheterodontei</taxon>
        <taxon>Myida</taxon>
        <taxon>Dreissenoidea</taxon>
        <taxon>Dreissenidae</taxon>
        <taxon>Dreissena</taxon>
    </lineage>
</organism>
<proteinExistence type="predicted"/>
<name>A0A9D4IAG5_DREPO</name>
<evidence type="ECO:0000313" key="1">
    <source>
        <dbReference type="EMBL" id="KAH3752847.1"/>
    </source>
</evidence>
<reference evidence="1" key="1">
    <citation type="journal article" date="2019" name="bioRxiv">
        <title>The Genome of the Zebra Mussel, Dreissena polymorpha: A Resource for Invasive Species Research.</title>
        <authorList>
            <person name="McCartney M.A."/>
            <person name="Auch B."/>
            <person name="Kono T."/>
            <person name="Mallez S."/>
            <person name="Zhang Y."/>
            <person name="Obille A."/>
            <person name="Becker A."/>
            <person name="Abrahante J.E."/>
            <person name="Garbe J."/>
            <person name="Badalamenti J.P."/>
            <person name="Herman A."/>
            <person name="Mangelson H."/>
            <person name="Liachko I."/>
            <person name="Sullivan S."/>
            <person name="Sone E.D."/>
            <person name="Koren S."/>
            <person name="Silverstein K.A.T."/>
            <person name="Beckman K.B."/>
            <person name="Gohl D.M."/>
        </authorList>
    </citation>
    <scope>NUCLEOTIDE SEQUENCE</scope>
    <source>
        <strain evidence="1">Duluth1</strain>
        <tissue evidence="1">Whole animal</tissue>
    </source>
</reference>
<dbReference type="Proteomes" id="UP000828390">
    <property type="component" value="Unassembled WGS sequence"/>
</dbReference>
<keyword evidence="2" id="KW-1185">Reference proteome</keyword>
<comment type="caution">
    <text evidence="1">The sequence shown here is derived from an EMBL/GenBank/DDBJ whole genome shotgun (WGS) entry which is preliminary data.</text>
</comment>
<sequence length="119" mass="12938">MTLYRNGVDISGQTVKLTDTITMVLQLESEYIEDFDIKAKYCTADNIDIIVDACAVDTDLFPHISRIQQGVLQASFGAFRTTNLNGGSVSMPFSCVLQVCLGACAPVGQSNIQCSRSMF</sequence>
<protein>
    <recommendedName>
        <fullName evidence="3">ZP domain-containing protein</fullName>
    </recommendedName>
</protein>
<reference evidence="1" key="2">
    <citation type="submission" date="2020-11" db="EMBL/GenBank/DDBJ databases">
        <authorList>
            <person name="McCartney M.A."/>
            <person name="Auch B."/>
            <person name="Kono T."/>
            <person name="Mallez S."/>
            <person name="Becker A."/>
            <person name="Gohl D.M."/>
            <person name="Silverstein K.A.T."/>
            <person name="Koren S."/>
            <person name="Bechman K.B."/>
            <person name="Herman A."/>
            <person name="Abrahante J.E."/>
            <person name="Garbe J."/>
        </authorList>
    </citation>
    <scope>NUCLEOTIDE SEQUENCE</scope>
    <source>
        <strain evidence="1">Duluth1</strain>
        <tissue evidence="1">Whole animal</tissue>
    </source>
</reference>
<accession>A0A9D4IAG5</accession>